<dbReference type="InterPro" id="IPR036249">
    <property type="entry name" value="Thioredoxin-like_sf"/>
</dbReference>
<dbReference type="OrthoDB" id="195498at2759"/>
<keyword evidence="4 9" id="KW-0560">Oxidoreductase</keyword>
<evidence type="ECO:0000256" key="9">
    <source>
        <dbReference type="RuleBase" id="RU366011"/>
    </source>
</evidence>
<evidence type="ECO:0000256" key="3">
    <source>
        <dbReference type="ARBA" id="ARBA00022862"/>
    </source>
</evidence>
<keyword evidence="3 9" id="KW-0049">Antioxidant</keyword>
<gene>
    <name evidence="11" type="ORF">VP1G_09263</name>
</gene>
<dbReference type="Pfam" id="PF08534">
    <property type="entry name" value="Redoxin"/>
    <property type="match status" value="1"/>
</dbReference>
<dbReference type="GO" id="GO:0010038">
    <property type="term" value="P:response to metal ion"/>
    <property type="evidence" value="ECO:0007669"/>
    <property type="project" value="EnsemblFungi"/>
</dbReference>
<dbReference type="PANTHER" id="PTHR10430:SF16">
    <property type="entry name" value="PEROXIREDOXIN-5, MITOCHONDRIAL"/>
    <property type="match status" value="1"/>
</dbReference>
<evidence type="ECO:0000256" key="4">
    <source>
        <dbReference type="ARBA" id="ARBA00023002"/>
    </source>
</evidence>
<proteinExistence type="inferred from homology"/>
<dbReference type="STRING" id="694573.A0A194VEC2"/>
<evidence type="ECO:0000256" key="2">
    <source>
        <dbReference type="ARBA" id="ARBA00022559"/>
    </source>
</evidence>
<dbReference type="InterPro" id="IPR013740">
    <property type="entry name" value="Redoxin"/>
</dbReference>
<dbReference type="CDD" id="cd03013">
    <property type="entry name" value="PRX5_like"/>
    <property type="match status" value="1"/>
</dbReference>
<evidence type="ECO:0000256" key="8">
    <source>
        <dbReference type="PIRSR" id="PIRSR637944-1"/>
    </source>
</evidence>
<sequence length="165" mass="17878">MAFTVGQSFPEDVSFTYIPYTPEKAGLNACGLPVKYNASKEFKDKKVVVVAVPGAFTPTCSEKHIPTFIEQKEALKAKGVDHVIVIAYNDPFVMSAWGKSNGVTDDYILFMSDGETKFSKQVGWTMGERTGRYALVIDHGKVVYAEEAVQGGVEGSDAASVLAKL</sequence>
<dbReference type="SUPFAM" id="SSF52833">
    <property type="entry name" value="Thioredoxin-like"/>
    <property type="match status" value="1"/>
</dbReference>
<dbReference type="GO" id="GO:0034599">
    <property type="term" value="P:cellular response to oxidative stress"/>
    <property type="evidence" value="ECO:0007669"/>
    <property type="project" value="EnsemblFungi"/>
</dbReference>
<evidence type="ECO:0000259" key="10">
    <source>
        <dbReference type="PROSITE" id="PS51352"/>
    </source>
</evidence>
<evidence type="ECO:0000313" key="12">
    <source>
        <dbReference type="Proteomes" id="UP000078576"/>
    </source>
</evidence>
<evidence type="ECO:0000313" key="11">
    <source>
        <dbReference type="EMBL" id="KUI62126.1"/>
    </source>
</evidence>
<dbReference type="InterPro" id="IPR013766">
    <property type="entry name" value="Thioredoxin_domain"/>
</dbReference>
<evidence type="ECO:0000256" key="1">
    <source>
        <dbReference type="ARBA" id="ARBA00010505"/>
    </source>
</evidence>
<feature type="domain" description="Thioredoxin" evidence="10">
    <location>
        <begin position="3"/>
        <end position="165"/>
    </location>
</feature>
<dbReference type="GO" id="GO:0005739">
    <property type="term" value="C:mitochondrion"/>
    <property type="evidence" value="ECO:0007669"/>
    <property type="project" value="TreeGrafter"/>
</dbReference>
<dbReference type="PROSITE" id="PS51352">
    <property type="entry name" value="THIOREDOXIN_2"/>
    <property type="match status" value="1"/>
</dbReference>
<dbReference type="GO" id="GO:0042744">
    <property type="term" value="P:hydrogen peroxide catabolic process"/>
    <property type="evidence" value="ECO:0007669"/>
    <property type="project" value="TreeGrafter"/>
</dbReference>
<feature type="active site" description="Cysteine sulfenic acid (-SOH) intermediate" evidence="8">
    <location>
        <position position="60"/>
    </location>
</feature>
<reference evidence="12" key="1">
    <citation type="submission" date="2014-12" db="EMBL/GenBank/DDBJ databases">
        <title>Genome Sequence of Valsa Canker Pathogens Uncovers a Specific Adaption of Colonization on Woody Bark.</title>
        <authorList>
            <person name="Yin Z."/>
            <person name="Liu H."/>
            <person name="Gao X."/>
            <person name="Li Z."/>
            <person name="Song N."/>
            <person name="Ke X."/>
            <person name="Dai Q."/>
            <person name="Wu Y."/>
            <person name="Sun Y."/>
            <person name="Xu J.-R."/>
            <person name="Kang Z.K."/>
            <person name="Wang L."/>
            <person name="Huang L."/>
        </authorList>
    </citation>
    <scope>NUCLEOTIDE SEQUENCE [LARGE SCALE GENOMIC DNA]</scope>
    <source>
        <strain evidence="12">SXYL134</strain>
    </source>
</reference>
<dbReference type="GO" id="GO:0008379">
    <property type="term" value="F:thioredoxin peroxidase activity"/>
    <property type="evidence" value="ECO:0007669"/>
    <property type="project" value="EnsemblFungi"/>
</dbReference>
<evidence type="ECO:0000256" key="7">
    <source>
        <dbReference type="ARBA" id="ARBA00079296"/>
    </source>
</evidence>
<name>A0A194VEC2_CYTMA</name>
<dbReference type="PANTHER" id="PTHR10430">
    <property type="entry name" value="PEROXIREDOXIN"/>
    <property type="match status" value="1"/>
</dbReference>
<keyword evidence="12" id="KW-1185">Reference proteome</keyword>
<dbReference type="GO" id="GO:0005777">
    <property type="term" value="C:peroxisome"/>
    <property type="evidence" value="ECO:0007669"/>
    <property type="project" value="TreeGrafter"/>
</dbReference>
<accession>A0A194VEC2</accession>
<comment type="function">
    <text evidence="9">Thiol-specific peroxidase that catalyzes the reduction of hydrogen peroxide and organic hydroperoxides to water and alcohols, respectively. Plays a role in cell protection against oxidative stress by detoxifying peroxides.</text>
</comment>
<dbReference type="AlphaFoldDB" id="A0A194VEC2"/>
<evidence type="ECO:0000256" key="6">
    <source>
        <dbReference type="ARBA" id="ARBA00032824"/>
    </source>
</evidence>
<organism evidence="11 12">
    <name type="scientific">Cytospora mali</name>
    <name type="common">Apple Valsa canker fungus</name>
    <name type="synonym">Valsa mali</name>
    <dbReference type="NCBI Taxonomy" id="578113"/>
    <lineage>
        <taxon>Eukaryota</taxon>
        <taxon>Fungi</taxon>
        <taxon>Dikarya</taxon>
        <taxon>Ascomycota</taxon>
        <taxon>Pezizomycotina</taxon>
        <taxon>Sordariomycetes</taxon>
        <taxon>Sordariomycetidae</taxon>
        <taxon>Diaporthales</taxon>
        <taxon>Cytosporaceae</taxon>
        <taxon>Cytospora</taxon>
    </lineage>
</organism>
<dbReference type="Gene3D" id="3.40.30.10">
    <property type="entry name" value="Glutaredoxin"/>
    <property type="match status" value="1"/>
</dbReference>
<dbReference type="EMBL" id="KN714800">
    <property type="protein sequence ID" value="KUI62126.1"/>
    <property type="molecule type" value="Genomic_DNA"/>
</dbReference>
<keyword evidence="2 9" id="KW-0575">Peroxidase</keyword>
<keyword evidence="5 9" id="KW-0676">Redox-active center</keyword>
<protein>
    <recommendedName>
        <fullName evidence="6">Thioredoxin peroxidase</fullName>
    </recommendedName>
    <alternativeName>
        <fullName evidence="7">Thioredoxin-dependent peroxiredoxin</fullName>
    </alternativeName>
</protein>
<evidence type="ECO:0000256" key="5">
    <source>
        <dbReference type="ARBA" id="ARBA00023284"/>
    </source>
</evidence>
<dbReference type="Proteomes" id="UP000078576">
    <property type="component" value="Unassembled WGS sequence"/>
</dbReference>
<dbReference type="GO" id="GO:0045454">
    <property type="term" value="P:cell redox homeostasis"/>
    <property type="evidence" value="ECO:0007669"/>
    <property type="project" value="EnsemblFungi"/>
</dbReference>
<comment type="similarity">
    <text evidence="1 9">Belongs to the peroxiredoxin family. Prx5 subfamily.</text>
</comment>
<dbReference type="InterPro" id="IPR037944">
    <property type="entry name" value="PRX5-like"/>
</dbReference>
<dbReference type="FunFam" id="3.40.30.10:FF:000020">
    <property type="entry name" value="Peroxiredoxin"/>
    <property type="match status" value="1"/>
</dbReference>